<reference evidence="8" key="1">
    <citation type="journal article" date="2017" name="BMC Genomics">
        <title>Integrated mRNA and microRNA transcriptome variations in the multi-tepal mutant provide insights into the floral patterning of the orchid Cymbidium goeringii.</title>
        <authorList>
            <person name="Yang F."/>
            <person name="Zhu G."/>
            <person name="Wang Z."/>
            <person name="Liu H."/>
            <person name="Xu Q."/>
            <person name="Huang D."/>
            <person name="Zhao C."/>
        </authorList>
    </citation>
    <scope>NUCLEOTIDE SEQUENCE</scope>
</reference>
<evidence type="ECO:0000256" key="4">
    <source>
        <dbReference type="ARBA" id="ARBA00023163"/>
    </source>
</evidence>
<dbReference type="Pfam" id="PF26576">
    <property type="entry name" value="IBH1_N"/>
    <property type="match status" value="1"/>
</dbReference>
<dbReference type="GO" id="GO:0046983">
    <property type="term" value="F:protein dimerization activity"/>
    <property type="evidence" value="ECO:0007669"/>
    <property type="project" value="InterPro"/>
</dbReference>
<keyword evidence="5" id="KW-0539">Nucleus</keyword>
<dbReference type="EMBL" id="MK302366">
    <property type="protein sequence ID" value="QDF82434.1"/>
    <property type="molecule type" value="mRNA"/>
</dbReference>
<dbReference type="EMBL" id="MK302367">
    <property type="protein sequence ID" value="QDF82435.1"/>
    <property type="molecule type" value="mRNA"/>
</dbReference>
<reference evidence="8" key="2">
    <citation type="submission" date="2018-12" db="EMBL/GenBank/DDBJ databases">
        <authorList>
            <person name="Yang F."/>
            <person name="Zhu G."/>
            <person name="Wei Y."/>
        </authorList>
    </citation>
    <scope>NUCLEOTIDE SEQUENCE</scope>
</reference>
<dbReference type="PANTHER" id="PTHR33124">
    <property type="entry name" value="TRANSCRIPTION FACTOR IBH1-LIKE 1"/>
    <property type="match status" value="1"/>
</dbReference>
<protein>
    <submittedName>
        <fullName evidence="7">Transcription factor bHLH149-like isoform X2</fullName>
    </submittedName>
    <submittedName>
        <fullName evidence="8">Transcription factor bHLH149-like isoform X3</fullName>
    </submittedName>
    <submittedName>
        <fullName evidence="9">Transcription factor bHLH149-like isoform X4</fullName>
    </submittedName>
</protein>
<comment type="similarity">
    <text evidence="2">Belongs to the bHLH protein family.</text>
</comment>
<comment type="subcellular location">
    <subcellularLocation>
        <location evidence="1">Nucleus</location>
    </subcellularLocation>
</comment>
<evidence type="ECO:0000256" key="5">
    <source>
        <dbReference type="ARBA" id="ARBA00023242"/>
    </source>
</evidence>
<evidence type="ECO:0000313" key="8">
    <source>
        <dbReference type="EMBL" id="QDF82435.1"/>
    </source>
</evidence>
<dbReference type="InterPro" id="IPR059002">
    <property type="entry name" value="IBH1_N"/>
</dbReference>
<dbReference type="GO" id="GO:0005634">
    <property type="term" value="C:nucleus"/>
    <property type="evidence" value="ECO:0007669"/>
    <property type="project" value="UniProtKB-SubCell"/>
</dbReference>
<dbReference type="SUPFAM" id="SSF47459">
    <property type="entry name" value="HLH, helix-loop-helix DNA-binding domain"/>
    <property type="match status" value="1"/>
</dbReference>
<dbReference type="GO" id="GO:0006355">
    <property type="term" value="P:regulation of DNA-templated transcription"/>
    <property type="evidence" value="ECO:0007669"/>
    <property type="project" value="InterPro"/>
</dbReference>
<dbReference type="CDD" id="cd11444">
    <property type="entry name" value="bHLH_AtIBH1_like"/>
    <property type="match status" value="1"/>
</dbReference>
<evidence type="ECO:0000256" key="2">
    <source>
        <dbReference type="ARBA" id="ARBA00005510"/>
    </source>
</evidence>
<evidence type="ECO:0000259" key="6">
    <source>
        <dbReference type="Pfam" id="PF26576"/>
    </source>
</evidence>
<keyword evidence="4" id="KW-0804">Transcription</keyword>
<feature type="domain" description="IBH1-like N-terminal" evidence="6">
    <location>
        <begin position="44"/>
        <end position="98"/>
    </location>
</feature>
<proteinExistence type="evidence at transcript level"/>
<evidence type="ECO:0000256" key="3">
    <source>
        <dbReference type="ARBA" id="ARBA00023015"/>
    </source>
</evidence>
<evidence type="ECO:0000313" key="7">
    <source>
        <dbReference type="EMBL" id="QDF82434.1"/>
    </source>
</evidence>
<dbReference type="InterPro" id="IPR044660">
    <property type="entry name" value="IBH1-like"/>
</dbReference>
<dbReference type="GO" id="GO:0000976">
    <property type="term" value="F:transcription cis-regulatory region binding"/>
    <property type="evidence" value="ECO:0007669"/>
    <property type="project" value="UniProtKB-ARBA"/>
</dbReference>
<organism evidence="8">
    <name type="scientific">Cymbidium goeringii</name>
    <dbReference type="NCBI Taxonomy" id="112607"/>
    <lineage>
        <taxon>Eukaryota</taxon>
        <taxon>Viridiplantae</taxon>
        <taxon>Streptophyta</taxon>
        <taxon>Embryophyta</taxon>
        <taxon>Tracheophyta</taxon>
        <taxon>Spermatophyta</taxon>
        <taxon>Magnoliopsida</taxon>
        <taxon>Liliopsida</taxon>
        <taxon>Asparagales</taxon>
        <taxon>Orchidaceae</taxon>
        <taxon>Epidendroideae</taxon>
        <taxon>Cymbidieae</taxon>
        <taxon>Cymbidiinae</taxon>
        <taxon>Cymbidium</taxon>
    </lineage>
</organism>
<name>A0A4Y6JL02_9ASPA</name>
<dbReference type="EMBL" id="MK302368">
    <property type="protein sequence ID" value="QDF82436.1"/>
    <property type="molecule type" value="mRNA"/>
</dbReference>
<accession>A0A4Y6JL02</accession>
<dbReference type="AlphaFoldDB" id="A0A4Y6JL02"/>
<keyword evidence="3" id="KW-0805">Transcription regulation</keyword>
<dbReference type="InterPro" id="IPR036638">
    <property type="entry name" value="HLH_DNA-bd_sf"/>
</dbReference>
<dbReference type="InterPro" id="IPR044549">
    <property type="entry name" value="bHLH_AtIBH1-like"/>
</dbReference>
<dbReference type="PANTHER" id="PTHR33124:SF12">
    <property type="entry name" value="TRANSCRIPTION FACTOR BHLH148"/>
    <property type="match status" value="1"/>
</dbReference>
<evidence type="ECO:0000313" key="9">
    <source>
        <dbReference type="EMBL" id="QDF82436.1"/>
    </source>
</evidence>
<evidence type="ECO:0000256" key="1">
    <source>
        <dbReference type="ARBA" id="ARBA00004123"/>
    </source>
</evidence>
<sequence>MIFSDSPAIEQNGILDPAKDRIRIRKRGGSTAAQLSLSRWRTSKQNRIYSAKLFDALRRIRRTDSPVKPRSQSIKVAADRALAVTAGGRTRWSNAILAGRSIRRKNRRIRPAGGGERPTKLLSVPRRSVKIPAVERKVKFLGRLVPGCRKLPLPSLLEEATDYIAALEMQVRVMASLAEKLSGFAGVPVASRPESDSASPIPS</sequence>